<name>A0ACC4ANK1_POPAL</name>
<dbReference type="EMBL" id="RCHU02000017">
    <property type="protein sequence ID" value="KAL3567746.1"/>
    <property type="molecule type" value="Genomic_DNA"/>
</dbReference>
<reference evidence="1 2" key="1">
    <citation type="journal article" date="2024" name="Plant Biotechnol. J.">
        <title>Genome and CRISPR/Cas9 system of a widespread forest tree (Populus alba) in the world.</title>
        <authorList>
            <person name="Liu Y.J."/>
            <person name="Jiang P.F."/>
            <person name="Han X.M."/>
            <person name="Li X.Y."/>
            <person name="Wang H.M."/>
            <person name="Wang Y.J."/>
            <person name="Wang X.X."/>
            <person name="Zeng Q.Y."/>
        </authorList>
    </citation>
    <scope>NUCLEOTIDE SEQUENCE [LARGE SCALE GENOMIC DNA]</scope>
    <source>
        <strain evidence="2">cv. PAL-ZL1</strain>
    </source>
</reference>
<comment type="caution">
    <text evidence="1">The sequence shown here is derived from an EMBL/GenBank/DDBJ whole genome shotgun (WGS) entry which is preliminary data.</text>
</comment>
<gene>
    <name evidence="1" type="ORF">D5086_030397</name>
</gene>
<evidence type="ECO:0000313" key="2">
    <source>
        <dbReference type="Proteomes" id="UP000309997"/>
    </source>
</evidence>
<proteinExistence type="predicted"/>
<organism evidence="1 2">
    <name type="scientific">Populus alba</name>
    <name type="common">White poplar</name>
    <dbReference type="NCBI Taxonomy" id="43335"/>
    <lineage>
        <taxon>Eukaryota</taxon>
        <taxon>Viridiplantae</taxon>
        <taxon>Streptophyta</taxon>
        <taxon>Embryophyta</taxon>
        <taxon>Tracheophyta</taxon>
        <taxon>Spermatophyta</taxon>
        <taxon>Magnoliopsida</taxon>
        <taxon>eudicotyledons</taxon>
        <taxon>Gunneridae</taxon>
        <taxon>Pentapetalae</taxon>
        <taxon>rosids</taxon>
        <taxon>fabids</taxon>
        <taxon>Malpighiales</taxon>
        <taxon>Salicaceae</taxon>
        <taxon>Saliceae</taxon>
        <taxon>Populus</taxon>
    </lineage>
</organism>
<dbReference type="Proteomes" id="UP000309997">
    <property type="component" value="Unassembled WGS sequence"/>
</dbReference>
<sequence length="66" mass="7484">MSAPTRYKSCARGEFRKGYELLRIRKRIVFLSSQKTRFGFCDGNNEPSAIEVPSSIFRMFSAAVAC</sequence>
<protein>
    <submittedName>
        <fullName evidence="1">Uncharacterized protein</fullName>
    </submittedName>
</protein>
<accession>A0ACC4ANK1</accession>
<keyword evidence="2" id="KW-1185">Reference proteome</keyword>
<evidence type="ECO:0000313" key="1">
    <source>
        <dbReference type="EMBL" id="KAL3567746.1"/>
    </source>
</evidence>